<keyword evidence="4" id="KW-0411">Iron-sulfur</keyword>
<feature type="domain" description="F420-non-reducing hydrogenase iron-sulfur subunit D" evidence="5">
    <location>
        <begin position="11"/>
        <end position="106"/>
    </location>
</feature>
<reference evidence="6" key="1">
    <citation type="journal article" date="2014" name="Front. Microbiol.">
        <title>High frequency of phylogenetically diverse reductive dehalogenase-homologous genes in deep subseafloor sedimentary metagenomes.</title>
        <authorList>
            <person name="Kawai M."/>
            <person name="Futagami T."/>
            <person name="Toyoda A."/>
            <person name="Takaki Y."/>
            <person name="Nishi S."/>
            <person name="Hori S."/>
            <person name="Arai W."/>
            <person name="Tsubouchi T."/>
            <person name="Morono Y."/>
            <person name="Uchiyama I."/>
            <person name="Ito T."/>
            <person name="Fujiyama A."/>
            <person name="Inagaki F."/>
            <person name="Takami H."/>
        </authorList>
    </citation>
    <scope>NUCLEOTIDE SEQUENCE</scope>
    <source>
        <strain evidence="6">Expedition CK06-06</strain>
    </source>
</reference>
<evidence type="ECO:0000256" key="3">
    <source>
        <dbReference type="ARBA" id="ARBA00023004"/>
    </source>
</evidence>
<dbReference type="EMBL" id="BARW01015710">
    <property type="protein sequence ID" value="GAI97996.1"/>
    <property type="molecule type" value="Genomic_DNA"/>
</dbReference>
<proteinExistence type="predicted"/>
<dbReference type="AlphaFoldDB" id="X1U312"/>
<evidence type="ECO:0000256" key="1">
    <source>
        <dbReference type="ARBA" id="ARBA00022723"/>
    </source>
</evidence>
<organism evidence="6">
    <name type="scientific">marine sediment metagenome</name>
    <dbReference type="NCBI Taxonomy" id="412755"/>
    <lineage>
        <taxon>unclassified sequences</taxon>
        <taxon>metagenomes</taxon>
        <taxon>ecological metagenomes</taxon>
    </lineage>
</organism>
<keyword evidence="1" id="KW-0479">Metal-binding</keyword>
<sequence length="106" mass="11885">MESKANWEPIIAGFLCKWCSYAGADLAGISRKKYPANIRIIKVPCSGRVDPLFILKTLRLGFDGVLVSGCHPGDCHYQTGNYRARRRFAITKRALESMGVDPRRVQ</sequence>
<evidence type="ECO:0000259" key="5">
    <source>
        <dbReference type="Pfam" id="PF02662"/>
    </source>
</evidence>
<feature type="non-terminal residue" evidence="6">
    <location>
        <position position="106"/>
    </location>
</feature>
<protein>
    <recommendedName>
        <fullName evidence="5">F420-non-reducing hydrogenase iron-sulfur subunit D domain-containing protein</fullName>
    </recommendedName>
</protein>
<comment type="caution">
    <text evidence="6">The sequence shown here is derived from an EMBL/GenBank/DDBJ whole genome shotgun (WGS) entry which is preliminary data.</text>
</comment>
<evidence type="ECO:0000313" key="6">
    <source>
        <dbReference type="EMBL" id="GAI97996.1"/>
    </source>
</evidence>
<gene>
    <name evidence="6" type="ORF">S12H4_27511</name>
</gene>
<keyword evidence="2" id="KW-0560">Oxidoreductase</keyword>
<dbReference type="GO" id="GO:0046872">
    <property type="term" value="F:metal ion binding"/>
    <property type="evidence" value="ECO:0007669"/>
    <property type="project" value="UniProtKB-KW"/>
</dbReference>
<evidence type="ECO:0000256" key="4">
    <source>
        <dbReference type="ARBA" id="ARBA00023014"/>
    </source>
</evidence>
<dbReference type="GO" id="GO:0051536">
    <property type="term" value="F:iron-sulfur cluster binding"/>
    <property type="evidence" value="ECO:0007669"/>
    <property type="project" value="UniProtKB-KW"/>
</dbReference>
<evidence type="ECO:0000256" key="2">
    <source>
        <dbReference type="ARBA" id="ARBA00023002"/>
    </source>
</evidence>
<name>X1U312_9ZZZZ</name>
<dbReference type="InterPro" id="IPR003813">
    <property type="entry name" value="MvhD/FlpD"/>
</dbReference>
<dbReference type="GO" id="GO:0016491">
    <property type="term" value="F:oxidoreductase activity"/>
    <property type="evidence" value="ECO:0007669"/>
    <property type="project" value="UniProtKB-KW"/>
</dbReference>
<accession>X1U312</accession>
<keyword evidence="3" id="KW-0408">Iron</keyword>
<dbReference type="Pfam" id="PF02662">
    <property type="entry name" value="FlpD"/>
    <property type="match status" value="1"/>
</dbReference>